<reference evidence="1" key="1">
    <citation type="submission" date="2021-03" db="EMBL/GenBank/DDBJ databases">
        <authorList>
            <person name="Bekaert M."/>
        </authorList>
    </citation>
    <scope>NUCLEOTIDE SEQUENCE</scope>
</reference>
<dbReference type="OrthoDB" id="6146495at2759"/>
<sequence>MLLKCAKLSQTNGATAAYGEACDGSTACTDTTTQECISDTCQCKTTYFRNHENTACEAKIAYDAACDTADSGQCTDANSECKDDGTRTTKCLCKTTHYDVSGTCTIRKNPDIACTATGQCVTNAECDVGGTDKCECNTGYTETPIDTPTMCSGVVKFASVSYMYVVPILLTMMSLLR</sequence>
<proteinExistence type="predicted"/>
<evidence type="ECO:0000313" key="1">
    <source>
        <dbReference type="EMBL" id="CAG2218030.1"/>
    </source>
</evidence>
<gene>
    <name evidence="1" type="ORF">MEDL_31673</name>
</gene>
<evidence type="ECO:0000313" key="2">
    <source>
        <dbReference type="Proteomes" id="UP000683360"/>
    </source>
</evidence>
<evidence type="ECO:0008006" key="3">
    <source>
        <dbReference type="Google" id="ProtNLM"/>
    </source>
</evidence>
<organism evidence="1 2">
    <name type="scientific">Mytilus edulis</name>
    <name type="common">Blue mussel</name>
    <dbReference type="NCBI Taxonomy" id="6550"/>
    <lineage>
        <taxon>Eukaryota</taxon>
        <taxon>Metazoa</taxon>
        <taxon>Spiralia</taxon>
        <taxon>Lophotrochozoa</taxon>
        <taxon>Mollusca</taxon>
        <taxon>Bivalvia</taxon>
        <taxon>Autobranchia</taxon>
        <taxon>Pteriomorphia</taxon>
        <taxon>Mytilida</taxon>
        <taxon>Mytiloidea</taxon>
        <taxon>Mytilidae</taxon>
        <taxon>Mytilinae</taxon>
        <taxon>Mytilus</taxon>
    </lineage>
</organism>
<name>A0A8S3S8G7_MYTED</name>
<protein>
    <recommendedName>
        <fullName evidence="3">EGF-like domain-containing protein</fullName>
    </recommendedName>
</protein>
<dbReference type="EMBL" id="CAJPWZ010001584">
    <property type="protein sequence ID" value="CAG2218030.1"/>
    <property type="molecule type" value="Genomic_DNA"/>
</dbReference>
<dbReference type="Proteomes" id="UP000683360">
    <property type="component" value="Unassembled WGS sequence"/>
</dbReference>
<keyword evidence="2" id="KW-1185">Reference proteome</keyword>
<comment type="caution">
    <text evidence="1">The sequence shown here is derived from an EMBL/GenBank/DDBJ whole genome shotgun (WGS) entry which is preliminary data.</text>
</comment>
<dbReference type="AlphaFoldDB" id="A0A8S3S8G7"/>
<accession>A0A8S3S8G7</accession>